<accession>A0A9P6CV42</accession>
<evidence type="ECO:0000313" key="3">
    <source>
        <dbReference type="EMBL" id="KAF9481311.1"/>
    </source>
</evidence>
<dbReference type="OrthoDB" id="2605483at2759"/>
<name>A0A9P6CV42_9AGAR</name>
<feature type="transmembrane region" description="Helical" evidence="1">
    <location>
        <begin position="175"/>
        <end position="198"/>
    </location>
</feature>
<proteinExistence type="predicted"/>
<dbReference type="AlphaFoldDB" id="A0A9P6CV42"/>
<dbReference type="InterPro" id="IPR046528">
    <property type="entry name" value="DUF6593"/>
</dbReference>
<keyword evidence="1" id="KW-1133">Transmembrane helix</keyword>
<dbReference type="Pfam" id="PF20236">
    <property type="entry name" value="DUF6593"/>
    <property type="match status" value="1"/>
</dbReference>
<sequence length="248" mass="27691">MSMQLCLVNNDPTSTTLVTPDGIPLFSIETPHFPASSIDSPLPRQKPPTGTTTIKRLERYHMSTGHVETEIGIIVYHGQKGCHLELSALNHSLDVTPYQRTPAVIREKVDATHKEDIEEVDAVNSWEFTHPGSDERYKWQMFAHTPVMISSTNSVTPIARYRRAKLGIVSRSRRAFLEIFPAGLAIIDFIVVTFVAFMKQRILIDNPENLPSDVIRHPSQTSSPAPRPPSLFPSVSASFSTCNQTFLP</sequence>
<evidence type="ECO:0000313" key="4">
    <source>
        <dbReference type="Proteomes" id="UP000807469"/>
    </source>
</evidence>
<dbReference type="Proteomes" id="UP000807469">
    <property type="component" value="Unassembled WGS sequence"/>
</dbReference>
<reference evidence="3" key="1">
    <citation type="submission" date="2020-11" db="EMBL/GenBank/DDBJ databases">
        <authorList>
            <consortium name="DOE Joint Genome Institute"/>
            <person name="Ahrendt S."/>
            <person name="Riley R."/>
            <person name="Andreopoulos W."/>
            <person name="Labutti K."/>
            <person name="Pangilinan J."/>
            <person name="Ruiz-Duenas F.J."/>
            <person name="Barrasa J.M."/>
            <person name="Sanchez-Garcia M."/>
            <person name="Camarero S."/>
            <person name="Miyauchi S."/>
            <person name="Serrano A."/>
            <person name="Linde D."/>
            <person name="Babiker R."/>
            <person name="Drula E."/>
            <person name="Ayuso-Fernandez I."/>
            <person name="Pacheco R."/>
            <person name="Padilla G."/>
            <person name="Ferreira P."/>
            <person name="Barriuso J."/>
            <person name="Kellner H."/>
            <person name="Castanera R."/>
            <person name="Alfaro M."/>
            <person name="Ramirez L."/>
            <person name="Pisabarro A.G."/>
            <person name="Kuo A."/>
            <person name="Tritt A."/>
            <person name="Lipzen A."/>
            <person name="He G."/>
            <person name="Yan M."/>
            <person name="Ng V."/>
            <person name="Cullen D."/>
            <person name="Martin F."/>
            <person name="Rosso M.-N."/>
            <person name="Henrissat B."/>
            <person name="Hibbett D."/>
            <person name="Martinez A.T."/>
            <person name="Grigoriev I.V."/>
        </authorList>
    </citation>
    <scope>NUCLEOTIDE SEQUENCE</scope>
    <source>
        <strain evidence="3">CIRM-BRFM 674</strain>
    </source>
</reference>
<feature type="domain" description="DUF6593" evidence="2">
    <location>
        <begin position="10"/>
        <end position="201"/>
    </location>
</feature>
<evidence type="ECO:0000256" key="1">
    <source>
        <dbReference type="SAM" id="Phobius"/>
    </source>
</evidence>
<keyword evidence="1" id="KW-0472">Membrane</keyword>
<organism evidence="3 4">
    <name type="scientific">Pholiota conissans</name>
    <dbReference type="NCBI Taxonomy" id="109636"/>
    <lineage>
        <taxon>Eukaryota</taxon>
        <taxon>Fungi</taxon>
        <taxon>Dikarya</taxon>
        <taxon>Basidiomycota</taxon>
        <taxon>Agaricomycotina</taxon>
        <taxon>Agaricomycetes</taxon>
        <taxon>Agaricomycetidae</taxon>
        <taxon>Agaricales</taxon>
        <taxon>Agaricineae</taxon>
        <taxon>Strophariaceae</taxon>
        <taxon>Pholiota</taxon>
    </lineage>
</organism>
<gene>
    <name evidence="3" type="ORF">BDN70DRAFT_930959</name>
</gene>
<comment type="caution">
    <text evidence="3">The sequence shown here is derived from an EMBL/GenBank/DDBJ whole genome shotgun (WGS) entry which is preliminary data.</text>
</comment>
<keyword evidence="4" id="KW-1185">Reference proteome</keyword>
<evidence type="ECO:0000259" key="2">
    <source>
        <dbReference type="Pfam" id="PF20236"/>
    </source>
</evidence>
<dbReference type="EMBL" id="MU155180">
    <property type="protein sequence ID" value="KAF9481311.1"/>
    <property type="molecule type" value="Genomic_DNA"/>
</dbReference>
<protein>
    <recommendedName>
        <fullName evidence="2">DUF6593 domain-containing protein</fullName>
    </recommendedName>
</protein>
<keyword evidence="1" id="KW-0812">Transmembrane</keyword>